<dbReference type="OrthoDB" id="7354488at2"/>
<sequence length="521" mass="58922">MSRSYKNVRPKKNWVYSVEDLMELYSVTDNTVSNWVGEGLMPSDSQRPNLFQGASVIRFHQQKRKQTSFILAASEFYCLTCKIPIKPSTEMMTFDTASNGKHMCCATCPRCSRKVQKFVSETDRDNFENCRNPNTTTECQHEEDSTVRGGVGSSSEINTSDLCVRNDRIIYKWLSYAGRYDVKTIDRHLAAIRYGEALLQGKPFQTLTTDDVAKVRDDLKRRAKWDATDHLSSSSIKHTVSHLIAFSEWLLKQDGFKRLPKDITGYLKLPKATVAASTAMDSKDFPTIEEAEDLLKQMPSKSLGDQRARAIFAIAFLGALRADTIASLKIKHFDIGNKLILQDASTVRAKAGKHINIRWFPIQKTFADIVIDWVQKLRSLGFTGDDSLFLDLKFLKHRPALGSPQAVPVMSTSHVVTQAFAIASQNSDVKYTPHAAKHTIGAEKDMRPLTQLERKAWSVNMGHENEQTTERHYGKLADEQRFEVLGNIGKNELTKNANISDEVKIAIFDSFFRQLKLLRTP</sequence>
<feature type="domain" description="Core-binding (CB)" evidence="7">
    <location>
        <begin position="164"/>
        <end position="251"/>
    </location>
</feature>
<dbReference type="AlphaFoldDB" id="A0A1I6G961"/>
<dbReference type="GO" id="GO:0015074">
    <property type="term" value="P:DNA integration"/>
    <property type="evidence" value="ECO:0007669"/>
    <property type="project" value="UniProtKB-KW"/>
</dbReference>
<dbReference type="PANTHER" id="PTHR30349">
    <property type="entry name" value="PHAGE INTEGRASE-RELATED"/>
    <property type="match status" value="1"/>
</dbReference>
<accession>A0A1I6G961</accession>
<evidence type="ECO:0000313" key="8">
    <source>
        <dbReference type="EMBL" id="SFR38709.1"/>
    </source>
</evidence>
<dbReference type="EMBL" id="FOYP01000001">
    <property type="protein sequence ID" value="SFR38709.1"/>
    <property type="molecule type" value="Genomic_DNA"/>
</dbReference>
<feature type="domain" description="Tyr recombinase" evidence="6">
    <location>
        <begin position="281"/>
        <end position="486"/>
    </location>
</feature>
<keyword evidence="1" id="KW-0229">DNA integration</keyword>
<dbReference type="PANTHER" id="PTHR30349:SF64">
    <property type="entry name" value="PROPHAGE INTEGRASE INTD-RELATED"/>
    <property type="match status" value="1"/>
</dbReference>
<evidence type="ECO:0000259" key="7">
    <source>
        <dbReference type="PROSITE" id="PS51900"/>
    </source>
</evidence>
<keyword evidence="9" id="KW-1185">Reference proteome</keyword>
<evidence type="ECO:0000313" key="9">
    <source>
        <dbReference type="Proteomes" id="UP000199478"/>
    </source>
</evidence>
<proteinExistence type="predicted"/>
<dbReference type="PROSITE" id="PS51900">
    <property type="entry name" value="CB"/>
    <property type="match status" value="1"/>
</dbReference>
<evidence type="ECO:0000259" key="6">
    <source>
        <dbReference type="PROSITE" id="PS51898"/>
    </source>
</evidence>
<keyword evidence="2 4" id="KW-0238">DNA-binding</keyword>
<dbReference type="Gene3D" id="1.10.443.10">
    <property type="entry name" value="Intergrase catalytic core"/>
    <property type="match status" value="1"/>
</dbReference>
<dbReference type="Proteomes" id="UP000199478">
    <property type="component" value="Unassembled WGS sequence"/>
</dbReference>
<reference evidence="9" key="1">
    <citation type="submission" date="2016-10" db="EMBL/GenBank/DDBJ databases">
        <authorList>
            <person name="Varghese N."/>
            <person name="Submissions S."/>
        </authorList>
    </citation>
    <scope>NUCLEOTIDE SEQUENCE [LARGE SCALE GENOMIC DNA]</scope>
    <source>
        <strain evidence="9">DSM 26879</strain>
    </source>
</reference>
<dbReference type="InterPro" id="IPR011010">
    <property type="entry name" value="DNA_brk_join_enz"/>
</dbReference>
<evidence type="ECO:0000256" key="5">
    <source>
        <dbReference type="SAM" id="MobiDB-lite"/>
    </source>
</evidence>
<evidence type="ECO:0000256" key="3">
    <source>
        <dbReference type="ARBA" id="ARBA00023172"/>
    </source>
</evidence>
<dbReference type="RefSeq" id="WP_090197789.1">
    <property type="nucleotide sequence ID" value="NZ_FOYP01000001.1"/>
</dbReference>
<dbReference type="GO" id="GO:0006310">
    <property type="term" value="P:DNA recombination"/>
    <property type="evidence" value="ECO:0007669"/>
    <property type="project" value="UniProtKB-KW"/>
</dbReference>
<protein>
    <submittedName>
        <fullName evidence="8">Site-specific recombinase XerC</fullName>
    </submittedName>
</protein>
<dbReference type="InterPro" id="IPR013762">
    <property type="entry name" value="Integrase-like_cat_sf"/>
</dbReference>
<dbReference type="InterPro" id="IPR002104">
    <property type="entry name" value="Integrase_catalytic"/>
</dbReference>
<gene>
    <name evidence="8" type="ORF">SAMN04488005_1269</name>
</gene>
<keyword evidence="3" id="KW-0233">DNA recombination</keyword>
<dbReference type="InterPro" id="IPR044068">
    <property type="entry name" value="CB"/>
</dbReference>
<feature type="region of interest" description="Disordered" evidence="5">
    <location>
        <begin position="134"/>
        <end position="153"/>
    </location>
</feature>
<organism evidence="8 9">
    <name type="scientific">Yoonia tamlensis</name>
    <dbReference type="NCBI Taxonomy" id="390270"/>
    <lineage>
        <taxon>Bacteria</taxon>
        <taxon>Pseudomonadati</taxon>
        <taxon>Pseudomonadota</taxon>
        <taxon>Alphaproteobacteria</taxon>
        <taxon>Rhodobacterales</taxon>
        <taxon>Paracoccaceae</taxon>
        <taxon>Yoonia</taxon>
    </lineage>
</organism>
<evidence type="ECO:0000256" key="1">
    <source>
        <dbReference type="ARBA" id="ARBA00022908"/>
    </source>
</evidence>
<dbReference type="InterPro" id="IPR050090">
    <property type="entry name" value="Tyrosine_recombinase_XerCD"/>
</dbReference>
<evidence type="ECO:0000256" key="4">
    <source>
        <dbReference type="PROSITE-ProRule" id="PRU01248"/>
    </source>
</evidence>
<dbReference type="STRING" id="390270.SAMN04488005_1269"/>
<evidence type="ECO:0000256" key="2">
    <source>
        <dbReference type="ARBA" id="ARBA00023125"/>
    </source>
</evidence>
<dbReference type="CDD" id="cd00397">
    <property type="entry name" value="DNA_BRE_C"/>
    <property type="match status" value="1"/>
</dbReference>
<dbReference type="PROSITE" id="PS51898">
    <property type="entry name" value="TYR_RECOMBINASE"/>
    <property type="match status" value="1"/>
</dbReference>
<dbReference type="GO" id="GO:0003677">
    <property type="term" value="F:DNA binding"/>
    <property type="evidence" value="ECO:0007669"/>
    <property type="project" value="UniProtKB-UniRule"/>
</dbReference>
<dbReference type="SUPFAM" id="SSF56349">
    <property type="entry name" value="DNA breaking-rejoining enzymes"/>
    <property type="match status" value="1"/>
</dbReference>
<name>A0A1I6G961_9RHOB</name>